<keyword evidence="1" id="KW-0732">Signal</keyword>
<feature type="domain" description="Lipoprotein-associated type-17" evidence="2">
    <location>
        <begin position="417"/>
        <end position="500"/>
    </location>
</feature>
<dbReference type="HOGENOM" id="CLU_399453_0_0_14"/>
<proteinExistence type="predicted"/>
<dbReference type="Pfam" id="PF04200">
    <property type="entry name" value="Lipoprotein_17"/>
    <property type="match status" value="5"/>
</dbReference>
<feature type="domain" description="Lipoprotein-associated type-17" evidence="2">
    <location>
        <begin position="241"/>
        <end position="315"/>
    </location>
</feature>
<feature type="chain" id="PRO_5004276276" evidence="1">
    <location>
        <begin position="30"/>
        <end position="746"/>
    </location>
</feature>
<dbReference type="InterPro" id="IPR007326">
    <property type="entry name" value="Lipoprotein-assoc_dom"/>
</dbReference>
<dbReference type="PROSITE" id="PS51257">
    <property type="entry name" value="PROKAR_LIPOPROTEIN"/>
    <property type="match status" value="1"/>
</dbReference>
<protein>
    <submittedName>
        <fullName evidence="3">Variable surface protein mvspL</fullName>
    </submittedName>
</protein>
<evidence type="ECO:0000313" key="4">
    <source>
        <dbReference type="Proteomes" id="UP000009072"/>
    </source>
</evidence>
<evidence type="ECO:0000259" key="2">
    <source>
        <dbReference type="Pfam" id="PF04200"/>
    </source>
</evidence>
<feature type="domain" description="Lipoprotein-associated type-17" evidence="2">
    <location>
        <begin position="42"/>
        <end position="124"/>
    </location>
</feature>
<dbReference type="EMBL" id="AE017308">
    <property type="protein sequence ID" value="AAT27824.1"/>
    <property type="molecule type" value="Genomic_DNA"/>
</dbReference>
<feature type="signal peptide" evidence="1">
    <location>
        <begin position="1"/>
        <end position="29"/>
    </location>
</feature>
<dbReference type="Proteomes" id="UP000009072">
    <property type="component" value="Chromosome"/>
</dbReference>
<evidence type="ECO:0000256" key="1">
    <source>
        <dbReference type="SAM" id="SignalP"/>
    </source>
</evidence>
<dbReference type="RefSeq" id="WP_011264858.1">
    <property type="nucleotide sequence ID" value="NC_006908.1"/>
</dbReference>
<name>Q6KHV3_MYCM1</name>
<reference evidence="3 4" key="1">
    <citation type="journal article" date="2004" name="Genome Res.">
        <title>The complete genome and proteome of Mycoplasma mobile.</title>
        <authorList>
            <person name="Jaffe J.D."/>
            <person name="Stange-Thomann N."/>
            <person name="Smith C."/>
            <person name="DeCaprio D."/>
            <person name="Fisher S."/>
            <person name="Butler J."/>
            <person name="Calvo S."/>
            <person name="Elkins T."/>
            <person name="FitzGerald M.G."/>
            <person name="Hafez N."/>
            <person name="Kodira C.D."/>
            <person name="Major J."/>
            <person name="Wang S."/>
            <person name="Wilkinson J."/>
            <person name="Nicol R."/>
            <person name="Nusbaum C."/>
            <person name="Birren B."/>
            <person name="Berg H.C."/>
            <person name="Church G.M."/>
        </authorList>
    </citation>
    <scope>NUCLEOTIDE SEQUENCE [LARGE SCALE GENOMIC DNA]</scope>
    <source>
        <strain evidence="4">ATCC 43663 / 163K / NCTC 11711</strain>
    </source>
</reference>
<organism evidence="3 4">
    <name type="scientific">Mycoplasma mobile (strain ATCC 43663 / 163K / NCTC 11711)</name>
    <name type="common">Mesomycoplasma mobile</name>
    <dbReference type="NCBI Taxonomy" id="267748"/>
    <lineage>
        <taxon>Bacteria</taxon>
        <taxon>Bacillati</taxon>
        <taxon>Mycoplasmatota</taxon>
        <taxon>Mycoplasmoidales</taxon>
        <taxon>Metamycoplasmataceae</taxon>
        <taxon>Mesomycoplasma</taxon>
    </lineage>
</organism>
<evidence type="ECO:0000313" key="3">
    <source>
        <dbReference type="EMBL" id="AAT27824.1"/>
    </source>
</evidence>
<feature type="domain" description="Lipoprotein-associated type-17" evidence="2">
    <location>
        <begin position="132"/>
        <end position="224"/>
    </location>
</feature>
<sequence length="746" mass="83234">MKLNHKKLLISLGTLTSVAVIPISIVACATNEQNEVNLDTILANISEIKLLENAEKQLPSKITNENLNQIIEPFKFENTDFDINLTISEANDLEGILKINLAINLKTKPKNVSNKNFTISGFKKISDILQGELAKINSESFLVKQGVNLRNIPIFTVDEITLKNSFILPIASLNSGVEFLFEPLEQIKGNEELGKLNLKVIAIYKRENLDAITLEKVITINGFSSIINDALDLVKELNPIQTSNFSSLLPSEIKDSDLNTYIETPLKIITGISYSINLKENSSNNKEGSLIVILNAISNNGFKNSKEIIVNFFQTSKGRIEQILETINSGHFKINNPKKIPSEINNENLGLEIDFSSFDVKLDNFKLSYSISELQIPNDKLGQLILKITGTLEDINFSKEITLSGFQTSDERIKQILDNINASNFLVKDYKQLASSILDSNLKQLIKFNINSSIQKVNIDYQLLQSNFYNDEKGTITLLLTGTLSTSIISKEITIRGFITAKEAFADALGLIKGKIDSNFFTPSRVNLTEINFKEMEIKLKDIGFNSAYEFGNINTNRVVVKSYQIITVNNEKFDSKTKNMKIIVNGTFDGIAITYERDLIGFSAIDESIINSLIIIEKIAQGQLEQESFANNTLENITSNSREDFNLINQGIVVKLGDAWERNVDGNIILVDGIPVLDSSLKARGLKYLSNTFRWVTSDSKIENGIIISQTLTISFHFDETIDSLDLGISNFTISKVISISSKEN</sequence>
<accession>Q6KHV3</accession>
<dbReference type="AlphaFoldDB" id="Q6KHV3"/>
<keyword evidence="4" id="KW-1185">Reference proteome</keyword>
<dbReference type="KEGG" id="mmo:MMOB3380"/>
<feature type="domain" description="Lipoprotein-associated type-17" evidence="2">
    <location>
        <begin position="325"/>
        <end position="408"/>
    </location>
</feature>
<gene>
    <name evidence="3" type="primary">mvspL</name>
    <name evidence="3" type="ordered locus">MMOB3380</name>
</gene>